<dbReference type="Proteomes" id="UP000289340">
    <property type="component" value="Chromosome 10"/>
</dbReference>
<evidence type="ECO:0000256" key="1">
    <source>
        <dbReference type="ARBA" id="ARBA00007606"/>
    </source>
</evidence>
<keyword evidence="2 5" id="KW-0430">Lectin</keyword>
<dbReference type="InterPro" id="IPR013320">
    <property type="entry name" value="ConA-like_dom_sf"/>
</dbReference>
<protein>
    <submittedName>
        <fullName evidence="4">Concanavalin-A</fullName>
    </submittedName>
    <submittedName>
        <fullName evidence="5">Flt3 receptor-interacting lectin</fullName>
    </submittedName>
</protein>
<dbReference type="InterPro" id="IPR019825">
    <property type="entry name" value="Lectin_legB_Mn/Ca_BS"/>
</dbReference>
<dbReference type="Pfam" id="PF00139">
    <property type="entry name" value="Lectin_legB"/>
    <property type="match status" value="1"/>
</dbReference>
<dbReference type="SMR" id="A0A0B2QQ14"/>
<organism evidence="4">
    <name type="scientific">Glycine soja</name>
    <name type="common">Wild soybean</name>
    <dbReference type="NCBI Taxonomy" id="3848"/>
    <lineage>
        <taxon>Eukaryota</taxon>
        <taxon>Viridiplantae</taxon>
        <taxon>Streptophyta</taxon>
        <taxon>Embryophyta</taxon>
        <taxon>Tracheophyta</taxon>
        <taxon>Spermatophyta</taxon>
        <taxon>Magnoliopsida</taxon>
        <taxon>eudicotyledons</taxon>
        <taxon>Gunneridae</taxon>
        <taxon>Pentapetalae</taxon>
        <taxon>rosids</taxon>
        <taxon>fabids</taxon>
        <taxon>Fabales</taxon>
        <taxon>Fabaceae</taxon>
        <taxon>Papilionoideae</taxon>
        <taxon>50 kb inversion clade</taxon>
        <taxon>NPAAA clade</taxon>
        <taxon>indigoferoid/millettioid clade</taxon>
        <taxon>Phaseoleae</taxon>
        <taxon>Glycine</taxon>
        <taxon>Glycine subgen. Soja</taxon>
    </lineage>
</organism>
<dbReference type="GO" id="GO:0030246">
    <property type="term" value="F:carbohydrate binding"/>
    <property type="evidence" value="ECO:0007669"/>
    <property type="project" value="UniProtKB-KW"/>
</dbReference>
<dbReference type="Gene3D" id="2.60.120.200">
    <property type="match status" value="1"/>
</dbReference>
<dbReference type="PANTHER" id="PTHR32401:SF47">
    <property type="entry name" value="LEGUME LECTIN DOMAIN-CONTAINING PROTEIN"/>
    <property type="match status" value="1"/>
</dbReference>
<sequence length="205" mass="22679">MKAPRLFQALKPPLPLPSQQLTLLQLLEFPSSLHDSTIPPHSGGRLLGLFPDSNALKNSSSSNNETAIDFKASSDKVVAVEFDTYHNWDSWDPYYKHIGIDVNSIRSKATAQRNWQNGKIATAHISYNSASKRLTVVAFYPATKAVTLSHDIELNKVLPEWVRVGISASTGAHKQKNTILSWSFTSSLKNNGVQKKEDMYIASVA</sequence>
<dbReference type="Proteomes" id="UP000053555">
    <property type="component" value="Unassembled WGS sequence"/>
</dbReference>
<evidence type="ECO:0000313" key="5">
    <source>
        <dbReference type="EMBL" id="RZB88779.1"/>
    </source>
</evidence>
<gene>
    <name evidence="5" type="ORF">D0Y65_027930</name>
    <name evidence="4" type="ORF">glysoja_027626</name>
</gene>
<evidence type="ECO:0000256" key="2">
    <source>
        <dbReference type="ARBA" id="ARBA00022734"/>
    </source>
</evidence>
<dbReference type="AlphaFoldDB" id="A0A0B2QQ14"/>
<dbReference type="EMBL" id="KN657593">
    <property type="protein sequence ID" value="KHN21742.1"/>
    <property type="molecule type" value="Genomic_DNA"/>
</dbReference>
<evidence type="ECO:0000259" key="3">
    <source>
        <dbReference type="Pfam" id="PF00139"/>
    </source>
</evidence>
<name>A0A0B2QQ14_GLYSO</name>
<dbReference type="SUPFAM" id="SSF49899">
    <property type="entry name" value="Concanavalin A-like lectins/glucanases"/>
    <property type="match status" value="1"/>
</dbReference>
<dbReference type="InterPro" id="IPR050258">
    <property type="entry name" value="Leguminous_Lectin"/>
</dbReference>
<accession>A0A0B2QQ14</accession>
<evidence type="ECO:0000313" key="4">
    <source>
        <dbReference type="EMBL" id="KHN21742.1"/>
    </source>
</evidence>
<keyword evidence="5" id="KW-0675">Receptor</keyword>
<feature type="domain" description="Legume lectin" evidence="3">
    <location>
        <begin position="38"/>
        <end position="192"/>
    </location>
</feature>
<proteinExistence type="inferred from homology"/>
<comment type="similarity">
    <text evidence="1">Belongs to the leguminous lectin family.</text>
</comment>
<dbReference type="PROSITE" id="PS00307">
    <property type="entry name" value="LECTIN_LEGUME_BETA"/>
    <property type="match status" value="1"/>
</dbReference>
<reference evidence="5 6" key="2">
    <citation type="submission" date="2018-09" db="EMBL/GenBank/DDBJ databases">
        <title>A high-quality reference genome of wild soybean provides a powerful tool to mine soybean genomes.</title>
        <authorList>
            <person name="Xie M."/>
            <person name="Chung C.Y.L."/>
            <person name="Li M.-W."/>
            <person name="Wong F.-L."/>
            <person name="Chan T.-F."/>
            <person name="Lam H.-M."/>
        </authorList>
    </citation>
    <scope>NUCLEOTIDE SEQUENCE [LARGE SCALE GENOMIC DNA]</scope>
    <source>
        <strain evidence="6">cv. W05</strain>
        <tissue evidence="5">Hypocotyl of etiolated seedlings</tissue>
    </source>
</reference>
<dbReference type="InterPro" id="IPR001220">
    <property type="entry name" value="Legume_lectin_dom"/>
</dbReference>
<reference evidence="4" key="1">
    <citation type="submission" date="2014-07" db="EMBL/GenBank/DDBJ databases">
        <title>Identification of a novel salt tolerance gene in wild soybean by whole-genome sequencing.</title>
        <authorList>
            <person name="Lam H.-M."/>
            <person name="Qi X."/>
            <person name="Li M.-W."/>
            <person name="Liu X."/>
            <person name="Xie M."/>
            <person name="Ni M."/>
            <person name="Xu X."/>
        </authorList>
    </citation>
    <scope>NUCLEOTIDE SEQUENCE [LARGE SCALE GENOMIC DNA]</scope>
    <source>
        <tissue evidence="4">Root</tissue>
    </source>
</reference>
<evidence type="ECO:0000313" key="6">
    <source>
        <dbReference type="Proteomes" id="UP000289340"/>
    </source>
</evidence>
<dbReference type="EMBL" id="QZWG01000010">
    <property type="protein sequence ID" value="RZB88779.1"/>
    <property type="molecule type" value="Genomic_DNA"/>
</dbReference>
<dbReference type="CDD" id="cd06899">
    <property type="entry name" value="lectin_legume_LecRK_Arcelin_ConA"/>
    <property type="match status" value="1"/>
</dbReference>
<dbReference type="PANTHER" id="PTHR32401">
    <property type="entry name" value="CONCANAVALIN A-LIKE LECTIN FAMILY PROTEIN"/>
    <property type="match status" value="1"/>
</dbReference>
<keyword evidence="6" id="KW-1185">Reference proteome</keyword>